<evidence type="ECO:0000256" key="4">
    <source>
        <dbReference type="ARBA" id="ARBA00022737"/>
    </source>
</evidence>
<dbReference type="GO" id="GO:0003723">
    <property type="term" value="F:RNA binding"/>
    <property type="evidence" value="ECO:0007669"/>
    <property type="project" value="TreeGrafter"/>
</dbReference>
<name>A0AAX4PBG6_9CHLO</name>
<dbReference type="InterPro" id="IPR003034">
    <property type="entry name" value="SAP_dom"/>
</dbReference>
<dbReference type="SUPFAM" id="SSF50978">
    <property type="entry name" value="WD40 repeat-like"/>
    <property type="match status" value="1"/>
</dbReference>
<dbReference type="AlphaFoldDB" id="A0AAX4PBG6"/>
<dbReference type="InterPro" id="IPR015943">
    <property type="entry name" value="WD40/YVTN_repeat-like_dom_sf"/>
</dbReference>
<dbReference type="FunFam" id="2.130.10.10:FF:000229">
    <property type="entry name" value="Small nuclear ribonucleoprotein U5 subunit 40"/>
    <property type="match status" value="1"/>
</dbReference>
<evidence type="ECO:0000256" key="5">
    <source>
        <dbReference type="ARBA" id="ARBA00023187"/>
    </source>
</evidence>
<dbReference type="CDD" id="cd00200">
    <property type="entry name" value="WD40"/>
    <property type="match status" value="1"/>
</dbReference>
<dbReference type="PANTHER" id="PTHR44006">
    <property type="entry name" value="U5 SMALL NUCLEAR RIBONUCLEOPROTEIN 40 KDA PROTEIN"/>
    <property type="match status" value="1"/>
</dbReference>
<dbReference type="Proteomes" id="UP001472866">
    <property type="component" value="Chromosome 07"/>
</dbReference>
<sequence>MASSDLTVDGVKKLKVVELRAELKQRGHDTKGLKAALVERLEAALREEEKPAEAAPEAPEASEPKVQETEQEKPKLKRQREPTPEAEDGGQVATTGSEEKVRGEEVGEPKRTPGAQLVEVKRQKTLAEEYRASSLSVVRVDQNGVRRLSSLAAPIMECEGHGAEIFAMKFSPDGECFATGSMDKQIFLWNVKGDCENFSVLKGHKSAILDLHWTTDGKYICSASPDKTMRVWDTYKGVQVKKWDEHQSFVNSCCPARRGNPQLFLSGSDDGTCKMWDLRWKRSAKTLQDTYQVTSVAFSDQADLVFTGGVDNVVKVWDARKDDEVLYTLRGHSGTITGLSLSHDGSFLLSNSMDQTLRIWDVRPFAPKERCTRVLSGHAHNFEMNLLKCAWSADDQRVTCGSSDCFVNIWDVQTGGLLYKLPGHQGSVNEAVFHPREKIIGSCASDKKVFLGEVDI</sequence>
<keyword evidence="10" id="KW-0687">Ribonucleoprotein</keyword>
<dbReference type="SMART" id="SM00320">
    <property type="entry name" value="WD40"/>
    <property type="match status" value="7"/>
</dbReference>
<organism evidence="10 11">
    <name type="scientific">Chloropicon roscoffensis</name>
    <dbReference type="NCBI Taxonomy" id="1461544"/>
    <lineage>
        <taxon>Eukaryota</taxon>
        <taxon>Viridiplantae</taxon>
        <taxon>Chlorophyta</taxon>
        <taxon>Chloropicophyceae</taxon>
        <taxon>Chloropicales</taxon>
        <taxon>Chloropicaceae</taxon>
        <taxon>Chloropicon</taxon>
    </lineage>
</organism>
<dbReference type="Gene3D" id="2.130.10.10">
    <property type="entry name" value="YVTN repeat-like/Quinoprotein amine dehydrogenase"/>
    <property type="match status" value="1"/>
</dbReference>
<evidence type="ECO:0000313" key="11">
    <source>
        <dbReference type="Proteomes" id="UP001472866"/>
    </source>
</evidence>
<dbReference type="InterPro" id="IPR036322">
    <property type="entry name" value="WD40_repeat_dom_sf"/>
</dbReference>
<dbReference type="PROSITE" id="PS50082">
    <property type="entry name" value="WD_REPEATS_2"/>
    <property type="match status" value="6"/>
</dbReference>
<dbReference type="PROSITE" id="PS50800">
    <property type="entry name" value="SAP"/>
    <property type="match status" value="1"/>
</dbReference>
<dbReference type="SMART" id="SM00513">
    <property type="entry name" value="SAP"/>
    <property type="match status" value="1"/>
</dbReference>
<feature type="compositionally biased region" description="Basic and acidic residues" evidence="8">
    <location>
        <begin position="97"/>
        <end position="111"/>
    </location>
</feature>
<evidence type="ECO:0000256" key="2">
    <source>
        <dbReference type="ARBA" id="ARBA00022574"/>
    </source>
</evidence>
<dbReference type="Gene3D" id="1.10.720.30">
    <property type="entry name" value="SAP domain"/>
    <property type="match status" value="1"/>
</dbReference>
<evidence type="ECO:0000313" key="10">
    <source>
        <dbReference type="EMBL" id="WZN63238.1"/>
    </source>
</evidence>
<accession>A0AAX4PBG6</accession>
<dbReference type="InterPro" id="IPR036361">
    <property type="entry name" value="SAP_dom_sf"/>
</dbReference>
<keyword evidence="2 7" id="KW-0853">WD repeat</keyword>
<dbReference type="InterPro" id="IPR052234">
    <property type="entry name" value="U5_snRNP_Component"/>
</dbReference>
<feature type="repeat" description="WD" evidence="7">
    <location>
        <begin position="329"/>
        <end position="363"/>
    </location>
</feature>
<keyword evidence="4" id="KW-0677">Repeat</keyword>
<evidence type="ECO:0000256" key="1">
    <source>
        <dbReference type="ARBA" id="ARBA00004123"/>
    </source>
</evidence>
<dbReference type="EMBL" id="CP151507">
    <property type="protein sequence ID" value="WZN63238.1"/>
    <property type="molecule type" value="Genomic_DNA"/>
</dbReference>
<feature type="compositionally biased region" description="Basic and acidic residues" evidence="8">
    <location>
        <begin position="62"/>
        <end position="83"/>
    </location>
</feature>
<evidence type="ECO:0000256" key="6">
    <source>
        <dbReference type="ARBA" id="ARBA00023242"/>
    </source>
</evidence>
<protein>
    <submittedName>
        <fullName evidence="10">U5 small nuclear ribonucleoprotein</fullName>
    </submittedName>
</protein>
<dbReference type="PRINTS" id="PR00320">
    <property type="entry name" value="GPROTEINBRPT"/>
</dbReference>
<dbReference type="GO" id="GO:0071013">
    <property type="term" value="C:catalytic step 2 spliceosome"/>
    <property type="evidence" value="ECO:0007669"/>
    <property type="project" value="TreeGrafter"/>
</dbReference>
<dbReference type="Pfam" id="PF00400">
    <property type="entry name" value="WD40"/>
    <property type="match status" value="7"/>
</dbReference>
<dbReference type="InterPro" id="IPR001680">
    <property type="entry name" value="WD40_rpt"/>
</dbReference>
<dbReference type="PANTHER" id="PTHR44006:SF1">
    <property type="entry name" value="U5 SMALL NUCLEAR RIBONUCLEOPROTEIN 40 KDA PROTEIN"/>
    <property type="match status" value="1"/>
</dbReference>
<feature type="repeat" description="WD" evidence="7">
    <location>
        <begin position="390"/>
        <end position="420"/>
    </location>
</feature>
<feature type="repeat" description="WD" evidence="7">
    <location>
        <begin position="286"/>
        <end position="327"/>
    </location>
</feature>
<feature type="repeat" description="WD" evidence="7">
    <location>
        <begin position="158"/>
        <end position="192"/>
    </location>
</feature>
<dbReference type="GO" id="GO:0005682">
    <property type="term" value="C:U5 snRNP"/>
    <property type="evidence" value="ECO:0007669"/>
    <property type="project" value="UniProtKB-ARBA"/>
</dbReference>
<proteinExistence type="predicted"/>
<comment type="subcellular location">
    <subcellularLocation>
        <location evidence="1">Nucleus</location>
    </subcellularLocation>
</comment>
<dbReference type="PROSITE" id="PS50294">
    <property type="entry name" value="WD_REPEATS_REGION"/>
    <property type="match status" value="4"/>
</dbReference>
<reference evidence="10 11" key="1">
    <citation type="submission" date="2024-03" db="EMBL/GenBank/DDBJ databases">
        <title>Complete genome sequence of the green alga Chloropicon roscoffensis RCC1871.</title>
        <authorList>
            <person name="Lemieux C."/>
            <person name="Pombert J.-F."/>
            <person name="Otis C."/>
            <person name="Turmel M."/>
        </authorList>
    </citation>
    <scope>NUCLEOTIDE SEQUENCE [LARGE SCALE GENOMIC DNA]</scope>
    <source>
        <strain evidence="10 11">RCC1871</strain>
    </source>
</reference>
<dbReference type="InterPro" id="IPR020472">
    <property type="entry name" value="WD40_PAC1"/>
</dbReference>
<feature type="repeat" description="WD" evidence="7">
    <location>
        <begin position="260"/>
        <end position="286"/>
    </location>
</feature>
<dbReference type="GO" id="GO:0006397">
    <property type="term" value="P:mRNA processing"/>
    <property type="evidence" value="ECO:0007669"/>
    <property type="project" value="UniProtKB-KW"/>
</dbReference>
<feature type="region of interest" description="Disordered" evidence="8">
    <location>
        <begin position="44"/>
        <end position="118"/>
    </location>
</feature>
<keyword evidence="6" id="KW-0539">Nucleus</keyword>
<keyword evidence="11" id="KW-1185">Reference proteome</keyword>
<gene>
    <name evidence="10" type="ORF">HKI87_07g47860</name>
</gene>
<dbReference type="GO" id="GO:0000375">
    <property type="term" value="P:RNA splicing, via transesterification reactions"/>
    <property type="evidence" value="ECO:0007669"/>
    <property type="project" value="UniProtKB-ARBA"/>
</dbReference>
<dbReference type="Pfam" id="PF02037">
    <property type="entry name" value="SAP"/>
    <property type="match status" value="1"/>
</dbReference>
<evidence type="ECO:0000256" key="8">
    <source>
        <dbReference type="SAM" id="MobiDB-lite"/>
    </source>
</evidence>
<keyword evidence="5" id="KW-0508">mRNA splicing</keyword>
<keyword evidence="3" id="KW-0507">mRNA processing</keyword>
<feature type="repeat" description="WD" evidence="7">
    <location>
        <begin position="201"/>
        <end position="242"/>
    </location>
</feature>
<feature type="domain" description="SAP" evidence="9">
    <location>
        <begin position="11"/>
        <end position="45"/>
    </location>
</feature>
<evidence type="ECO:0000256" key="3">
    <source>
        <dbReference type="ARBA" id="ARBA00022664"/>
    </source>
</evidence>
<evidence type="ECO:0000259" key="9">
    <source>
        <dbReference type="PROSITE" id="PS50800"/>
    </source>
</evidence>
<dbReference type="SUPFAM" id="SSF68906">
    <property type="entry name" value="SAP domain"/>
    <property type="match status" value="1"/>
</dbReference>
<evidence type="ECO:0000256" key="7">
    <source>
        <dbReference type="PROSITE-ProRule" id="PRU00221"/>
    </source>
</evidence>